<proteinExistence type="inferred from homology"/>
<evidence type="ECO:0000256" key="8">
    <source>
        <dbReference type="ARBA" id="ARBA00022792"/>
    </source>
</evidence>
<dbReference type="InterPro" id="IPR020003">
    <property type="entry name" value="ATPase_a/bsu_AS"/>
</dbReference>
<dbReference type="Pfam" id="PF00006">
    <property type="entry name" value="ATP-synt_ab"/>
    <property type="match status" value="1"/>
</dbReference>
<protein>
    <recommendedName>
        <fullName evidence="18">ATP synthase subunit beta</fullName>
        <ecNumber evidence="18">7.1.2.2</ecNumber>
    </recommendedName>
</protein>
<dbReference type="PROSITE" id="PS00152">
    <property type="entry name" value="ATPASE_ALPHA_BETA"/>
    <property type="match status" value="1"/>
</dbReference>
<dbReference type="CDD" id="cd01133">
    <property type="entry name" value="F1-ATPase_beta_CD"/>
    <property type="match status" value="1"/>
</dbReference>
<evidence type="ECO:0000256" key="5">
    <source>
        <dbReference type="ARBA" id="ARBA00022448"/>
    </source>
</evidence>
<dbReference type="CDD" id="cd18110">
    <property type="entry name" value="ATP-synt_F1_beta_C"/>
    <property type="match status" value="1"/>
</dbReference>
<dbReference type="SUPFAM" id="SSF47917">
    <property type="entry name" value="C-terminal domain of alpha and beta subunits of F1 ATP synthase"/>
    <property type="match status" value="1"/>
</dbReference>
<dbReference type="SMART" id="SM00382">
    <property type="entry name" value="AAA"/>
    <property type="match status" value="1"/>
</dbReference>
<keyword evidence="7" id="KW-0375">Hydrogen ion transport</keyword>
<dbReference type="InterPro" id="IPR027417">
    <property type="entry name" value="P-loop_NTPase"/>
</dbReference>
<evidence type="ECO:0000256" key="7">
    <source>
        <dbReference type="ARBA" id="ARBA00022781"/>
    </source>
</evidence>
<evidence type="ECO:0000256" key="15">
    <source>
        <dbReference type="ARBA" id="ARBA00023196"/>
    </source>
</evidence>
<dbReference type="PANTHER" id="PTHR15184">
    <property type="entry name" value="ATP SYNTHASE"/>
    <property type="match status" value="1"/>
</dbReference>
<dbReference type="GO" id="GO:0005743">
    <property type="term" value="C:mitochondrial inner membrane"/>
    <property type="evidence" value="ECO:0007669"/>
    <property type="project" value="UniProtKB-SubCell"/>
</dbReference>
<dbReference type="InterPro" id="IPR050053">
    <property type="entry name" value="ATPase_alpha/beta_chains"/>
</dbReference>
<feature type="region of interest" description="Disordered" evidence="19">
    <location>
        <begin position="14"/>
        <end position="38"/>
    </location>
</feature>
<keyword evidence="9 18" id="KW-0067">ATP-binding</keyword>
<dbReference type="Pfam" id="PF02874">
    <property type="entry name" value="ATP-synt_ab_N"/>
    <property type="match status" value="1"/>
</dbReference>
<dbReference type="FunFam" id="2.40.10.170:FF:000006">
    <property type="entry name" value="ATP synthase subunit beta"/>
    <property type="match status" value="1"/>
</dbReference>
<keyword evidence="15 18" id="KW-0139">CF(1)</keyword>
<evidence type="ECO:0000256" key="18">
    <source>
        <dbReference type="RuleBase" id="RU003553"/>
    </source>
</evidence>
<feature type="region of interest" description="Disordered" evidence="19">
    <location>
        <begin position="53"/>
        <end position="73"/>
    </location>
</feature>
<dbReference type="Gene3D" id="2.40.10.170">
    <property type="match status" value="1"/>
</dbReference>
<evidence type="ECO:0000256" key="2">
    <source>
        <dbReference type="ARBA" id="ARBA00004273"/>
    </source>
</evidence>
<sequence>MSSRRLLASLLRSTAQRGGAISRSPLANSIPRTTSRASPKGFLLNRAVKYATSAAAEKPKATPPKPSGNEPTGKITDEFTGAGSIGKVCQVIGAVLDVRFDEGLPPILTALEVLDNQIRLVLEVAQHLGENMVRTIAMDGTEGLVRGQRVLNTGSPITVPVGRATLGRIINVIGEPIDERGDINTDHFLPIHREAPAFVEQATEQQILVTGIKVVDLLAPYQRGGKIGLFGGAGVGKTVLIMELINNVAKAHGFSVFPGVGEPSAEGNDLYREMIESGVIKLGDKQSESKCALVYGQMNEPPGARARVGLTGLTVAEHFRDAEGQDVLLFIDNIFRFTQANSEVSALLGRIPSAVGYQPTLATDLGGLQERITTTKKGSITSVQAIYVPADDLTDPAPATTFAHLDATTVLSRQISELGIYPAVDPLDSTSRMLSPHILGEDHYNTARGVQKVLQNYKNLQDIIAILGMDELSEDDKMTVARARKIQRFLSQPFHVAEVFTGAPGKYVDLKESINSFQGVLDGKYDDLSEQSFYMVGGIDEVIAKAEKIAKESAA</sequence>
<comment type="function">
    <text evidence="18">Produces ATP from ADP in the presence of a proton gradient across the membrane.</text>
</comment>
<dbReference type="Gene3D" id="1.10.10.910">
    <property type="entry name" value="ATP synthase, F1 beta subunit"/>
    <property type="match status" value="1"/>
</dbReference>
<evidence type="ECO:0000256" key="19">
    <source>
        <dbReference type="SAM" id="MobiDB-lite"/>
    </source>
</evidence>
<dbReference type="GO" id="GO:0005524">
    <property type="term" value="F:ATP binding"/>
    <property type="evidence" value="ECO:0007669"/>
    <property type="project" value="UniProtKB-KW"/>
</dbReference>
<dbReference type="InterPro" id="IPR036121">
    <property type="entry name" value="ATPase_F1/V1/A1_a/bsu_N_sf"/>
</dbReference>
<dbReference type="Pfam" id="PF11421">
    <property type="entry name" value="Synthase_beta"/>
    <property type="match status" value="1"/>
</dbReference>
<dbReference type="InterPro" id="IPR020971">
    <property type="entry name" value="ATP_synth_F1_beta_su"/>
</dbReference>
<dbReference type="GO" id="GO:0042776">
    <property type="term" value="P:proton motive force-driven mitochondrial ATP synthesis"/>
    <property type="evidence" value="ECO:0007669"/>
    <property type="project" value="TreeGrafter"/>
</dbReference>
<comment type="subcellular location">
    <subcellularLocation>
        <location evidence="2">Mitochondrion inner membrane</location>
    </subcellularLocation>
</comment>
<evidence type="ECO:0000256" key="1">
    <source>
        <dbReference type="ARBA" id="ARBA00003086"/>
    </source>
</evidence>
<dbReference type="AlphaFoldDB" id="Q9SAQ0"/>
<evidence type="ECO:0000259" key="20">
    <source>
        <dbReference type="SMART" id="SM00382"/>
    </source>
</evidence>
<dbReference type="CDD" id="cd18115">
    <property type="entry name" value="ATP-synt_F1_beta_N"/>
    <property type="match status" value="1"/>
</dbReference>
<feature type="compositionally biased region" description="Polar residues" evidence="19">
    <location>
        <begin position="25"/>
        <end position="37"/>
    </location>
</feature>
<evidence type="ECO:0000256" key="11">
    <source>
        <dbReference type="ARBA" id="ARBA00022967"/>
    </source>
</evidence>
<dbReference type="InterPro" id="IPR055190">
    <property type="entry name" value="ATP-synt_VA_C"/>
</dbReference>
<keyword evidence="5" id="KW-0813">Transport</keyword>
<evidence type="ECO:0000256" key="9">
    <source>
        <dbReference type="ARBA" id="ARBA00022840"/>
    </source>
</evidence>
<dbReference type="PANTHER" id="PTHR15184:SF80">
    <property type="entry name" value="ATP SYNTHASE SUBUNIT BETA-1, MITOCHONDRIAL-RELATED"/>
    <property type="match status" value="1"/>
</dbReference>
<evidence type="ECO:0000313" key="21">
    <source>
        <dbReference type="EMBL" id="AAD03393.1"/>
    </source>
</evidence>
<evidence type="ECO:0000256" key="17">
    <source>
        <dbReference type="ARBA" id="ARBA00048383"/>
    </source>
</evidence>
<evidence type="ECO:0000256" key="14">
    <source>
        <dbReference type="ARBA" id="ARBA00023136"/>
    </source>
</evidence>
<dbReference type="SUPFAM" id="SSF50615">
    <property type="entry name" value="N-terminal domain of alpha and beta subunits of F1 ATP synthase"/>
    <property type="match status" value="1"/>
</dbReference>
<accession>Q9SAQ0</accession>
<keyword evidence="14" id="KW-0472">Membrane</keyword>
<dbReference type="GO" id="GO:0045259">
    <property type="term" value="C:proton-transporting ATP synthase complex"/>
    <property type="evidence" value="ECO:0007669"/>
    <property type="project" value="UniProtKB-KW"/>
</dbReference>
<reference evidence="21" key="3">
    <citation type="journal article" date="1998" name="Plant Physiol.">
        <title>Three Genes of the atp2 Gene Family from Diploid Tobacco: nsatp2.2.1, Encoding the Mitochondrial ATPase Beta 2 Isoform, and Two Related Pseudogenes, nsatp2.2.2 and nsatp2.2.3 (Accession Nos. U96498, U96500, and U96501, respectively) (PGR98-162).</title>
        <authorList>
            <person name="Lalanne E."/>
            <person name="Mathieu C."/>
            <person name="Vedel F."/>
            <person name="De Paepe R."/>
        </authorList>
    </citation>
    <scope>NUCLEOTIDE SEQUENCE</scope>
</reference>
<evidence type="ECO:0000256" key="13">
    <source>
        <dbReference type="ARBA" id="ARBA00023128"/>
    </source>
</evidence>
<dbReference type="FunFam" id="3.40.50.300:FF:000026">
    <property type="entry name" value="ATP synthase subunit beta"/>
    <property type="match status" value="1"/>
</dbReference>
<keyword evidence="12" id="KW-0406">Ion transport</keyword>
<keyword evidence="16 18" id="KW-0066">ATP synthesis</keyword>
<evidence type="ECO:0000256" key="4">
    <source>
        <dbReference type="ARBA" id="ARBA00011648"/>
    </source>
</evidence>
<dbReference type="InterPro" id="IPR042079">
    <property type="entry name" value="ATP_synt_F1_beta_sf"/>
</dbReference>
<comment type="subunit">
    <text evidence="4">F-type ATPases have 2 components, CF(1) - the catalytic core - and CF(0) - the membrane proton channel. CF(1) has five subunits: alpha(3), beta(3), gamma(1), delta(1), epsilon(1). CF(0) has three main subunits: a, b and c.</text>
</comment>
<dbReference type="InterPro" id="IPR005722">
    <property type="entry name" value="ATP_synth_F1_bsu"/>
</dbReference>
<dbReference type="InterPro" id="IPR003593">
    <property type="entry name" value="AAA+_ATPase"/>
</dbReference>
<dbReference type="HAMAP" id="MF_01347">
    <property type="entry name" value="ATP_synth_beta_bact"/>
    <property type="match status" value="1"/>
</dbReference>
<dbReference type="InterPro" id="IPR024034">
    <property type="entry name" value="ATPase_F1/V1_b/a_C"/>
</dbReference>
<dbReference type="FunFam" id="1.10.1140.10:FF:000001">
    <property type="entry name" value="ATP synthase subunit beta"/>
    <property type="match status" value="1"/>
</dbReference>
<reference evidence="21" key="2">
    <citation type="journal article" date="1998" name="Plant Mol. Biol.">
        <title>Tissue-specific expression of genes encoding isoforms of the mitochondrial ATPase beta subunit in Nicotiana sylvestris.</title>
        <authorList>
            <person name="Lalanne E."/>
            <person name="Mathieu C."/>
            <person name="Vedel F."/>
            <person name="De Paepe R."/>
        </authorList>
    </citation>
    <scope>NUCLEOTIDE SEQUENCE</scope>
</reference>
<gene>
    <name evidence="21" type="primary">nsatp2.2.1</name>
</gene>
<evidence type="ECO:0000256" key="6">
    <source>
        <dbReference type="ARBA" id="ARBA00022741"/>
    </source>
</evidence>
<evidence type="ECO:0000256" key="16">
    <source>
        <dbReference type="ARBA" id="ARBA00023310"/>
    </source>
</evidence>
<comment type="similarity">
    <text evidence="3">Belongs to the ATPase alpha/beta chains family.</text>
</comment>
<comment type="function">
    <text evidence="1">Mitochondrial membrane ATP synthase (F(1)F(0) ATP synthase or Complex V) produces ATP from ADP in the presence of a proton gradient across the membrane which is generated by electron transport complexes of the respiratory chain. F-type ATPases consist of two structural domains, F(1) - containing the extramembraneous catalytic core, and F(0) - containing the membrane proton channel, linked together by a central stalk and a peripheral stalk. During catalysis, ATP synthesis in the catalytic domain of F(1) is coupled via a rotary mechanism of the central stalk subunits to proton translocation. Subunits alpha and beta form the catalytic core in F(1). Rotation of the central stalk against the surrounding alpha(3)beta(3) subunits leads to hydrolysis of ATP in three separate catalytic sites on the beta subunits.</text>
</comment>
<dbReference type="SUPFAM" id="SSF52540">
    <property type="entry name" value="P-loop containing nucleoside triphosphate hydrolases"/>
    <property type="match status" value="1"/>
</dbReference>
<dbReference type="EMBL" id="U96498">
    <property type="protein sequence ID" value="AAD03393.1"/>
    <property type="molecule type" value="Genomic_DNA"/>
</dbReference>
<dbReference type="GO" id="GO:0046933">
    <property type="term" value="F:proton-transporting ATP synthase activity, rotational mechanism"/>
    <property type="evidence" value="ECO:0007669"/>
    <property type="project" value="InterPro"/>
</dbReference>
<dbReference type="Gene3D" id="3.40.50.300">
    <property type="entry name" value="P-loop containing nucleotide triphosphate hydrolases"/>
    <property type="match status" value="1"/>
</dbReference>
<dbReference type="InterPro" id="IPR004100">
    <property type="entry name" value="ATPase_F1/V1/A1_a/bsu_N"/>
</dbReference>
<dbReference type="GO" id="GO:0016887">
    <property type="term" value="F:ATP hydrolysis activity"/>
    <property type="evidence" value="ECO:0007669"/>
    <property type="project" value="InterPro"/>
</dbReference>
<evidence type="ECO:0000256" key="10">
    <source>
        <dbReference type="ARBA" id="ARBA00022946"/>
    </source>
</evidence>
<feature type="domain" description="AAA+ ATPase" evidence="20">
    <location>
        <begin position="223"/>
        <end position="494"/>
    </location>
</feature>
<keyword evidence="13" id="KW-0496">Mitochondrion</keyword>
<reference evidence="21" key="1">
    <citation type="submission" date="1997-04" db="EMBL/GenBank/DDBJ databases">
        <authorList>
            <person name="Lalanne E.B."/>
        </authorList>
    </citation>
    <scope>NUCLEOTIDE SEQUENCE</scope>
</reference>
<dbReference type="InterPro" id="IPR000194">
    <property type="entry name" value="ATPase_F1/V1/A1_a/bsu_nucl-bd"/>
</dbReference>
<comment type="catalytic activity">
    <reaction evidence="17 18">
        <text>ATP + H2O + 4 H(+)(in) = ADP + phosphate + 5 H(+)(out)</text>
        <dbReference type="Rhea" id="RHEA:57720"/>
        <dbReference type="ChEBI" id="CHEBI:15377"/>
        <dbReference type="ChEBI" id="CHEBI:15378"/>
        <dbReference type="ChEBI" id="CHEBI:30616"/>
        <dbReference type="ChEBI" id="CHEBI:43474"/>
        <dbReference type="ChEBI" id="CHEBI:456216"/>
        <dbReference type="EC" id="7.1.2.2"/>
    </reaction>
</comment>
<evidence type="ECO:0000256" key="3">
    <source>
        <dbReference type="ARBA" id="ARBA00008936"/>
    </source>
</evidence>
<dbReference type="PIRSF" id="PIRSF039072">
    <property type="entry name" value="ATPase_subunit_beta"/>
    <property type="match status" value="1"/>
</dbReference>
<evidence type="ECO:0000256" key="12">
    <source>
        <dbReference type="ARBA" id="ARBA00023065"/>
    </source>
</evidence>
<name>Q9SAQ0_NICSY</name>
<comment type="subunit">
    <text evidence="18">F-type ATPases have 2 components, CF(1) - the catalytic core - and CF(0) - the membrane proton channel. CF(1) and CF(0) have multiple subunits.</text>
</comment>
<organism evidence="21">
    <name type="scientific">Nicotiana sylvestris</name>
    <name type="common">Wood tobacco</name>
    <name type="synonym">South American tobacco</name>
    <dbReference type="NCBI Taxonomy" id="4096"/>
    <lineage>
        <taxon>Eukaryota</taxon>
        <taxon>Viridiplantae</taxon>
        <taxon>Streptophyta</taxon>
        <taxon>Embryophyta</taxon>
        <taxon>Tracheophyta</taxon>
        <taxon>Spermatophyta</taxon>
        <taxon>Magnoliopsida</taxon>
        <taxon>eudicotyledons</taxon>
        <taxon>Gunneridae</taxon>
        <taxon>Pentapetalae</taxon>
        <taxon>asterids</taxon>
        <taxon>lamiids</taxon>
        <taxon>Solanales</taxon>
        <taxon>Solanaceae</taxon>
        <taxon>Nicotianoideae</taxon>
        <taxon>Nicotianeae</taxon>
        <taxon>Nicotiana</taxon>
    </lineage>
</organism>
<keyword evidence="8" id="KW-0999">Mitochondrion inner membrane</keyword>
<dbReference type="Pfam" id="PF22919">
    <property type="entry name" value="ATP-synt_VA_C"/>
    <property type="match status" value="1"/>
</dbReference>
<dbReference type="NCBIfam" id="TIGR01039">
    <property type="entry name" value="atpD"/>
    <property type="match status" value="1"/>
</dbReference>
<keyword evidence="6 18" id="KW-0547">Nucleotide-binding</keyword>
<keyword evidence="11" id="KW-1278">Translocase</keyword>
<dbReference type="EC" id="7.1.2.2" evidence="18"/>
<keyword evidence="10" id="KW-0809">Transit peptide</keyword>
<dbReference type="Gene3D" id="1.10.1140.10">
    <property type="entry name" value="Bovine Mitochondrial F1-atpase, Atp Synthase Beta Chain, Chain D, domain 3"/>
    <property type="match status" value="1"/>
</dbReference>